<keyword evidence="3" id="KW-1185">Reference proteome</keyword>
<comment type="caution">
    <text evidence="2">The sequence shown here is derived from an EMBL/GenBank/DDBJ whole genome shotgun (WGS) entry which is preliminary data.</text>
</comment>
<dbReference type="SMART" id="SM00421">
    <property type="entry name" value="HTH_LUXR"/>
    <property type="match status" value="1"/>
</dbReference>
<dbReference type="InterPro" id="IPR000792">
    <property type="entry name" value="Tscrpt_reg_LuxR_C"/>
</dbReference>
<accession>A0ABU1R6A1</accession>
<organism evidence="2 3">
    <name type="scientific">Dyadobacter fermentans</name>
    <dbReference type="NCBI Taxonomy" id="94254"/>
    <lineage>
        <taxon>Bacteria</taxon>
        <taxon>Pseudomonadati</taxon>
        <taxon>Bacteroidota</taxon>
        <taxon>Cytophagia</taxon>
        <taxon>Cytophagales</taxon>
        <taxon>Spirosomataceae</taxon>
        <taxon>Dyadobacter</taxon>
    </lineage>
</organism>
<dbReference type="InterPro" id="IPR016032">
    <property type="entry name" value="Sig_transdc_resp-reg_C-effctor"/>
</dbReference>
<evidence type="ECO:0000259" key="1">
    <source>
        <dbReference type="PROSITE" id="PS50043"/>
    </source>
</evidence>
<evidence type="ECO:0000313" key="3">
    <source>
        <dbReference type="Proteomes" id="UP001264980"/>
    </source>
</evidence>
<evidence type="ECO:0000313" key="2">
    <source>
        <dbReference type="EMBL" id="MDR6808941.1"/>
    </source>
</evidence>
<dbReference type="SUPFAM" id="SSF46894">
    <property type="entry name" value="C-terminal effector domain of the bipartite response regulators"/>
    <property type="match status" value="1"/>
</dbReference>
<protein>
    <submittedName>
        <fullName evidence="2">DNA-binding NarL/FixJ family response regulator</fullName>
    </submittedName>
</protein>
<gene>
    <name evidence="2" type="ORF">J2W84_006006</name>
</gene>
<reference evidence="2 3" key="1">
    <citation type="submission" date="2023-07" db="EMBL/GenBank/DDBJ databases">
        <title>Sorghum-associated microbial communities from plants grown in Nebraska, USA.</title>
        <authorList>
            <person name="Schachtman D."/>
        </authorList>
    </citation>
    <scope>NUCLEOTIDE SEQUENCE [LARGE SCALE GENOMIC DNA]</scope>
    <source>
        <strain evidence="2 3">BE57</strain>
    </source>
</reference>
<dbReference type="EMBL" id="JAVDTI010000008">
    <property type="protein sequence ID" value="MDR6808941.1"/>
    <property type="molecule type" value="Genomic_DNA"/>
</dbReference>
<dbReference type="PROSITE" id="PS50043">
    <property type="entry name" value="HTH_LUXR_2"/>
    <property type="match status" value="1"/>
</dbReference>
<dbReference type="Proteomes" id="UP001264980">
    <property type="component" value="Unassembled WGS sequence"/>
</dbReference>
<dbReference type="RefSeq" id="WP_309991618.1">
    <property type="nucleotide sequence ID" value="NZ_JAVDTI010000008.1"/>
</dbReference>
<feature type="domain" description="HTH luxR-type" evidence="1">
    <location>
        <begin position="143"/>
        <end position="208"/>
    </location>
</feature>
<proteinExistence type="predicted"/>
<dbReference type="GO" id="GO:0003677">
    <property type="term" value="F:DNA binding"/>
    <property type="evidence" value="ECO:0007669"/>
    <property type="project" value="UniProtKB-KW"/>
</dbReference>
<sequence length="213" mass="24016">MKIDIIGKAALERWGLAKIVSEKIENAEITSLSEFHHETLGETLPADIVILCLSQLDTIHENLAQLRAASNRYSKSRILVWENVSSKHPFLNLRAYLSKGFDGYVTSLDFLEVFEQCLNRLSSGKTYICPDGVDWLLGLAGRADREAVELTRNELDIAFRLLEGLSISQIARDSNRKASTISTIKKNILRKTNTKNVMMLGKVLNFDQKRSYA</sequence>
<name>A0ABU1R6A1_9BACT</name>
<dbReference type="Gene3D" id="3.40.50.2300">
    <property type="match status" value="1"/>
</dbReference>
<dbReference type="Pfam" id="PF00196">
    <property type="entry name" value="GerE"/>
    <property type="match status" value="1"/>
</dbReference>
<keyword evidence="2" id="KW-0238">DNA-binding</keyword>